<reference evidence="1" key="1">
    <citation type="submission" date="2016-04" db="EMBL/GenBank/DDBJ databases">
        <authorList>
            <person name="Tabuchi Yagui T.R."/>
        </authorList>
    </citation>
    <scope>NUCLEOTIDE SEQUENCE [LARGE SCALE GENOMIC DNA]</scope>
    <source>
        <strain evidence="1">NIES-26</strain>
    </source>
</reference>
<evidence type="ECO:0000313" key="1">
    <source>
        <dbReference type="EMBL" id="RCJ31305.1"/>
    </source>
</evidence>
<organism evidence="1 2">
    <name type="scientific">Nostoc minutum NIES-26</name>
    <dbReference type="NCBI Taxonomy" id="1844469"/>
    <lineage>
        <taxon>Bacteria</taxon>
        <taxon>Bacillati</taxon>
        <taxon>Cyanobacteriota</taxon>
        <taxon>Cyanophyceae</taxon>
        <taxon>Nostocales</taxon>
        <taxon>Nostocaceae</taxon>
        <taxon>Nostoc</taxon>
    </lineage>
</organism>
<protein>
    <submittedName>
        <fullName evidence="1">Uncharacterized protein</fullName>
    </submittedName>
</protein>
<accession>A0A367R4H5</accession>
<comment type="caution">
    <text evidence="1">The sequence shown here is derived from an EMBL/GenBank/DDBJ whole genome shotgun (WGS) entry which is preliminary data.</text>
</comment>
<sequence>MGFPNTVFGYIKVEGDINKALEKIEQLPSVTAKEWPPMPREMFSVVNHSDSLVSYKDEHIVHFGMCVKEINYEWATWLERFEALFKSMKATEAFVVLQIVYWDSGEFDGRFYYKWSLEWSDEIPVTERTLDNQVWIFAGSPREF</sequence>
<keyword evidence="2" id="KW-1185">Reference proteome</keyword>
<dbReference type="EMBL" id="LXQD01000236">
    <property type="protein sequence ID" value="RCJ31305.1"/>
    <property type="molecule type" value="Genomic_DNA"/>
</dbReference>
<gene>
    <name evidence="1" type="ORF">A6770_20100</name>
</gene>
<proteinExistence type="predicted"/>
<evidence type="ECO:0000313" key="2">
    <source>
        <dbReference type="Proteomes" id="UP000252107"/>
    </source>
</evidence>
<dbReference type="AlphaFoldDB" id="A0A367R4H5"/>
<dbReference type="Proteomes" id="UP000252107">
    <property type="component" value="Unassembled WGS sequence"/>
</dbReference>
<name>A0A367R4H5_9NOSO</name>